<comment type="caution">
    <text evidence="6">The sequence shown here is derived from an EMBL/GenBank/DDBJ whole genome shotgun (WGS) entry which is preliminary data.</text>
</comment>
<name>A0AAV2T3H3_CALDB</name>
<dbReference type="PANTHER" id="PTHR10494:SF6">
    <property type="entry name" value="NOGGIN"/>
    <property type="match status" value="1"/>
</dbReference>
<organism evidence="6 7">
    <name type="scientific">Calicophoron daubneyi</name>
    <name type="common">Rumen fluke</name>
    <name type="synonym">Paramphistomum daubneyi</name>
    <dbReference type="NCBI Taxonomy" id="300641"/>
    <lineage>
        <taxon>Eukaryota</taxon>
        <taxon>Metazoa</taxon>
        <taxon>Spiralia</taxon>
        <taxon>Lophotrochozoa</taxon>
        <taxon>Platyhelminthes</taxon>
        <taxon>Trematoda</taxon>
        <taxon>Digenea</taxon>
        <taxon>Plagiorchiida</taxon>
        <taxon>Pronocephalata</taxon>
        <taxon>Paramphistomoidea</taxon>
        <taxon>Paramphistomidae</taxon>
        <taxon>Calicophoron</taxon>
    </lineage>
</organism>
<evidence type="ECO:0000256" key="4">
    <source>
        <dbReference type="ARBA" id="ARBA00022525"/>
    </source>
</evidence>
<evidence type="ECO:0000313" key="7">
    <source>
        <dbReference type="Proteomes" id="UP001497525"/>
    </source>
</evidence>
<gene>
    <name evidence="6" type="ORF">CDAUBV1_LOCUS4229</name>
</gene>
<evidence type="ECO:0000256" key="1">
    <source>
        <dbReference type="ARBA" id="ARBA00004613"/>
    </source>
</evidence>
<dbReference type="GO" id="GO:0045596">
    <property type="term" value="P:negative regulation of cell differentiation"/>
    <property type="evidence" value="ECO:0007669"/>
    <property type="project" value="InterPro"/>
</dbReference>
<dbReference type="GO" id="GO:0030514">
    <property type="term" value="P:negative regulation of BMP signaling pathway"/>
    <property type="evidence" value="ECO:0007669"/>
    <property type="project" value="InterPro"/>
</dbReference>
<keyword evidence="5" id="KW-0732">Signal</keyword>
<evidence type="ECO:0000256" key="5">
    <source>
        <dbReference type="ARBA" id="ARBA00022729"/>
    </source>
</evidence>
<protein>
    <recommendedName>
        <fullName evidence="8">Noggin</fullName>
    </recommendedName>
</protein>
<proteinExistence type="inferred from homology"/>
<dbReference type="Gene3D" id="2.10.90.10">
    <property type="entry name" value="Cystine-knot cytokines"/>
    <property type="match status" value="1"/>
</dbReference>
<keyword evidence="4" id="KW-0964">Secreted</keyword>
<keyword evidence="3" id="KW-0217">Developmental protein</keyword>
<dbReference type="SUPFAM" id="SSF57501">
    <property type="entry name" value="Cystine-knot cytokines"/>
    <property type="match status" value="1"/>
</dbReference>
<dbReference type="Gene3D" id="1.10.287.520">
    <property type="entry name" value="Helix hairpin bin"/>
    <property type="match status" value="1"/>
</dbReference>
<dbReference type="Pfam" id="PF05806">
    <property type="entry name" value="Noggin"/>
    <property type="match status" value="1"/>
</dbReference>
<dbReference type="InterPro" id="IPR029034">
    <property type="entry name" value="Cystine-knot_cytokine"/>
</dbReference>
<accession>A0AAV2T3H3</accession>
<evidence type="ECO:0000256" key="3">
    <source>
        <dbReference type="ARBA" id="ARBA00022473"/>
    </source>
</evidence>
<comment type="similarity">
    <text evidence="2">Belongs to the noggin family.</text>
</comment>
<dbReference type="GO" id="GO:0005615">
    <property type="term" value="C:extracellular space"/>
    <property type="evidence" value="ECO:0007669"/>
    <property type="project" value="TreeGrafter"/>
</dbReference>
<dbReference type="PANTHER" id="PTHR10494">
    <property type="entry name" value="BONE MORPHOGENETIC PROTEIN INHIBITOR, NOGGIN"/>
    <property type="match status" value="1"/>
</dbReference>
<dbReference type="Proteomes" id="UP001497525">
    <property type="component" value="Unassembled WGS sequence"/>
</dbReference>
<sequence length="411" mass="46924">MNLNPLGIASHKTMFMQWCLTAIVIILLVGMRNTDSASFPRGRLAMITTGNGHNAHGTQSDADYSRKMGVRVSDILTRQREAAAEASSYRFKLPNNQDNPITRMSSSQLKEGAKSNTRSAQIVVRPPNYPPSNALVVPMANSRTVIDEDHSWPPENSQEFERVDVRVLGEKIDNKALLQLRPSSSTASVRKLRKILGPDLELEWMSVEPPVETKKGGRSIPSLLLAEPETRLIGAVENLNFTVLRKMKDSDIVIPVELTVDQVGIMKDWLLQLASCKVDYVWEDLGPLFWPRWIRRGICTNTFSCSWPPGMRCRPSGSKSLKLLRWICTNDTVRVKRARASEDREYKNGFRDRLRRDQHQLLGRKRVTREERRSRRVKRLIRKLSLTANGYHCEWSKYEHMVNDHCTCGCE</sequence>
<dbReference type="GO" id="GO:0009953">
    <property type="term" value="P:dorsal/ventral pattern formation"/>
    <property type="evidence" value="ECO:0007669"/>
    <property type="project" value="TreeGrafter"/>
</dbReference>
<dbReference type="InterPro" id="IPR008717">
    <property type="entry name" value="Noggin"/>
</dbReference>
<dbReference type="EMBL" id="CAXLJL010000101">
    <property type="protein sequence ID" value="CAL5131724.1"/>
    <property type="molecule type" value="Genomic_DNA"/>
</dbReference>
<comment type="subcellular location">
    <subcellularLocation>
        <location evidence="1">Secreted</location>
    </subcellularLocation>
</comment>
<evidence type="ECO:0000313" key="6">
    <source>
        <dbReference type="EMBL" id="CAL5131724.1"/>
    </source>
</evidence>
<evidence type="ECO:0008006" key="8">
    <source>
        <dbReference type="Google" id="ProtNLM"/>
    </source>
</evidence>
<reference evidence="6" key="1">
    <citation type="submission" date="2024-06" db="EMBL/GenBank/DDBJ databases">
        <authorList>
            <person name="Liu X."/>
            <person name="Lenzi L."/>
            <person name="Haldenby T S."/>
            <person name="Uol C."/>
        </authorList>
    </citation>
    <scope>NUCLEOTIDE SEQUENCE</scope>
</reference>
<dbReference type="AlphaFoldDB" id="A0AAV2T3H3"/>
<evidence type="ECO:0000256" key="2">
    <source>
        <dbReference type="ARBA" id="ARBA00007480"/>
    </source>
</evidence>